<dbReference type="GO" id="GO:0000166">
    <property type="term" value="F:nucleotide binding"/>
    <property type="evidence" value="ECO:0007669"/>
    <property type="project" value="InterPro"/>
</dbReference>
<dbReference type="SUPFAM" id="SSF55347">
    <property type="entry name" value="Glyceraldehyde-3-phosphate dehydrogenase-like, C-terminal domain"/>
    <property type="match status" value="1"/>
</dbReference>
<dbReference type="OrthoDB" id="9815825at2"/>
<evidence type="ECO:0000313" key="3">
    <source>
        <dbReference type="EMBL" id="RKN83415.1"/>
    </source>
</evidence>
<dbReference type="PANTHER" id="PTHR43249">
    <property type="entry name" value="UDP-N-ACETYL-2-AMINO-2-DEOXY-D-GLUCURONATE OXIDASE"/>
    <property type="match status" value="1"/>
</dbReference>
<dbReference type="InterPro" id="IPR052515">
    <property type="entry name" value="Gfo/Idh/MocA_Oxidoreductase"/>
</dbReference>
<dbReference type="Pfam" id="PF22725">
    <property type="entry name" value="GFO_IDH_MocA_C3"/>
    <property type="match status" value="1"/>
</dbReference>
<dbReference type="Gene3D" id="3.30.360.10">
    <property type="entry name" value="Dihydrodipicolinate Reductase, domain 2"/>
    <property type="match status" value="1"/>
</dbReference>
<dbReference type="AlphaFoldDB" id="A0A3B0CAB7"/>
<dbReference type="RefSeq" id="WP_120710622.1">
    <property type="nucleotide sequence ID" value="NZ_RBCJ01000001.1"/>
</dbReference>
<gene>
    <name evidence="3" type="ORF">D7Z94_06220</name>
</gene>
<evidence type="ECO:0000259" key="2">
    <source>
        <dbReference type="Pfam" id="PF22725"/>
    </source>
</evidence>
<proteinExistence type="predicted"/>
<organism evidence="3 4">
    <name type="scientific">Ulvibacterium marinum</name>
    <dbReference type="NCBI Taxonomy" id="2419782"/>
    <lineage>
        <taxon>Bacteria</taxon>
        <taxon>Pseudomonadati</taxon>
        <taxon>Bacteroidota</taxon>
        <taxon>Flavobacteriia</taxon>
        <taxon>Flavobacteriales</taxon>
        <taxon>Flavobacteriaceae</taxon>
        <taxon>Ulvibacterium</taxon>
    </lineage>
</organism>
<dbReference type="Proteomes" id="UP000276603">
    <property type="component" value="Unassembled WGS sequence"/>
</dbReference>
<evidence type="ECO:0000313" key="4">
    <source>
        <dbReference type="Proteomes" id="UP000276603"/>
    </source>
</evidence>
<evidence type="ECO:0000259" key="1">
    <source>
        <dbReference type="Pfam" id="PF01408"/>
    </source>
</evidence>
<protein>
    <submittedName>
        <fullName evidence="3">Gfo/Idh/MocA family oxidoreductase</fullName>
    </submittedName>
</protein>
<dbReference type="Pfam" id="PF01408">
    <property type="entry name" value="GFO_IDH_MocA"/>
    <property type="match status" value="1"/>
</dbReference>
<dbReference type="SUPFAM" id="SSF51735">
    <property type="entry name" value="NAD(P)-binding Rossmann-fold domains"/>
    <property type="match status" value="1"/>
</dbReference>
<keyword evidence="4" id="KW-1185">Reference proteome</keyword>
<comment type="caution">
    <text evidence="3">The sequence shown here is derived from an EMBL/GenBank/DDBJ whole genome shotgun (WGS) entry which is preliminary data.</text>
</comment>
<feature type="domain" description="GFO/IDH/MocA-like oxidoreductase" evidence="2">
    <location>
        <begin position="133"/>
        <end position="253"/>
    </location>
</feature>
<dbReference type="InterPro" id="IPR055170">
    <property type="entry name" value="GFO_IDH_MocA-like_dom"/>
</dbReference>
<dbReference type="PANTHER" id="PTHR43249:SF1">
    <property type="entry name" value="D-GLUCOSIDE 3-DEHYDROGENASE"/>
    <property type="match status" value="1"/>
</dbReference>
<dbReference type="InterPro" id="IPR000683">
    <property type="entry name" value="Gfo/Idh/MocA-like_OxRdtase_N"/>
</dbReference>
<reference evidence="3 4" key="1">
    <citation type="submission" date="2018-10" db="EMBL/GenBank/DDBJ databases">
        <title>Ulvibacterium marinum gen. nov., sp. nov., a novel marine bacterium of the family Flavobacteriaceae, isolated from a culture of the green alga Ulva prolifera.</title>
        <authorList>
            <person name="Zhang Z."/>
        </authorList>
    </citation>
    <scope>NUCLEOTIDE SEQUENCE [LARGE SCALE GENOMIC DNA]</scope>
    <source>
        <strain evidence="3 4">CCMM003</strain>
    </source>
</reference>
<dbReference type="Gene3D" id="3.40.50.720">
    <property type="entry name" value="NAD(P)-binding Rossmann-like Domain"/>
    <property type="match status" value="1"/>
</dbReference>
<accession>A0A3B0CAB7</accession>
<dbReference type="InterPro" id="IPR036291">
    <property type="entry name" value="NAD(P)-bd_dom_sf"/>
</dbReference>
<feature type="domain" description="Gfo/Idh/MocA-like oxidoreductase N-terminal" evidence="1">
    <location>
        <begin position="5"/>
        <end position="119"/>
    </location>
</feature>
<dbReference type="EMBL" id="RBCJ01000001">
    <property type="protein sequence ID" value="RKN83415.1"/>
    <property type="molecule type" value="Genomic_DNA"/>
</dbReference>
<name>A0A3B0CAB7_9FLAO</name>
<sequence length="340" mass="37132">MSKKGIGIIGTGSIVHTYVKCIEEIDAVEIVALYTRLPDRVKKIESEFGFPVYDNLEKFLALPQIDLVCVCNESGSHGQAIVKAARSKKHVLCEKPLEVTLQKIDDAITTCEQNGVKLGCVFQNRYGEHFGEVVNAVSKGKLGKLLMGNAHINWYRNAEYYAKNPWRGTLELDGGAAFMNQGIHTIDLLLYLFGEVKTVFGTVQTRVHKIQGEDVGSGILNFENGAIGNITAGTALYPGHPERLEVFGEKGSILMEGGRIVSWNVMDVPEPDFGKENGNGSGAADPTAIGHQNHKKVILDMLGAIEEDRPPMVDGLEARKSVEVITALYKSSESQSIVFL</sequence>